<evidence type="ECO:0000313" key="7">
    <source>
        <dbReference type="EMBL" id="HHR40927.1"/>
    </source>
</evidence>
<gene>
    <name evidence="7" type="ORF">ENM42_03760</name>
</gene>
<evidence type="ECO:0000259" key="6">
    <source>
        <dbReference type="Pfam" id="PF00528"/>
    </source>
</evidence>
<dbReference type="CDD" id="cd06261">
    <property type="entry name" value="TM_PBP2"/>
    <property type="match status" value="1"/>
</dbReference>
<keyword evidence="2 5" id="KW-0812">Transmembrane</keyword>
<evidence type="ECO:0000256" key="5">
    <source>
        <dbReference type="SAM" id="Phobius"/>
    </source>
</evidence>
<feature type="transmembrane region" description="Helical" evidence="5">
    <location>
        <begin position="62"/>
        <end position="83"/>
    </location>
</feature>
<feature type="transmembrane region" description="Helical" evidence="5">
    <location>
        <begin position="271"/>
        <end position="293"/>
    </location>
</feature>
<keyword evidence="3 5" id="KW-1133">Transmembrane helix</keyword>
<comment type="caution">
    <text evidence="7">The sequence shown here is derived from an EMBL/GenBank/DDBJ whole genome shotgun (WGS) entry which is preliminary data.</text>
</comment>
<protein>
    <submittedName>
        <fullName evidence="7">ABC transporter permease subunit</fullName>
    </submittedName>
</protein>
<dbReference type="GO" id="GO:0016020">
    <property type="term" value="C:membrane"/>
    <property type="evidence" value="ECO:0007669"/>
    <property type="project" value="UniProtKB-SubCell"/>
</dbReference>
<dbReference type="SUPFAM" id="SSF161098">
    <property type="entry name" value="MetI-like"/>
    <property type="match status" value="1"/>
</dbReference>
<comment type="subcellular location">
    <subcellularLocation>
        <location evidence="1">Membrane</location>
        <topology evidence="1">Multi-pass membrane protein</topology>
    </subcellularLocation>
</comment>
<evidence type="ECO:0000256" key="1">
    <source>
        <dbReference type="ARBA" id="ARBA00004141"/>
    </source>
</evidence>
<dbReference type="EMBL" id="DRXS01000204">
    <property type="protein sequence ID" value="HHR40927.1"/>
    <property type="molecule type" value="Genomic_DNA"/>
</dbReference>
<dbReference type="PANTHER" id="PTHR42744">
    <property type="entry name" value="BINDING-PROTEIN-DEPENDENT TRANSPORT SYSTEMS INNER MEMBRANE COMPONENT"/>
    <property type="match status" value="1"/>
</dbReference>
<evidence type="ECO:0000256" key="4">
    <source>
        <dbReference type="ARBA" id="ARBA00023136"/>
    </source>
</evidence>
<proteinExistence type="predicted"/>
<dbReference type="PANTHER" id="PTHR42744:SF1">
    <property type="entry name" value="BINDING-PROTEIN-DEPENDENT TRANSPORT SYSTEMS INNER MEMBRANE COMPONENT"/>
    <property type="match status" value="1"/>
</dbReference>
<dbReference type="GO" id="GO:0055085">
    <property type="term" value="P:transmembrane transport"/>
    <property type="evidence" value="ECO:0007669"/>
    <property type="project" value="InterPro"/>
</dbReference>
<dbReference type="Gene3D" id="1.10.3720.10">
    <property type="entry name" value="MetI-like"/>
    <property type="match status" value="1"/>
</dbReference>
<organism evidence="7">
    <name type="scientific">Caldiarchaeum subterraneum</name>
    <dbReference type="NCBI Taxonomy" id="311458"/>
    <lineage>
        <taxon>Archaea</taxon>
        <taxon>Nitrososphaerota</taxon>
        <taxon>Candidatus Caldarchaeales</taxon>
        <taxon>Candidatus Caldarchaeaceae</taxon>
        <taxon>Candidatus Caldarchaeum</taxon>
    </lineage>
</organism>
<dbReference type="Pfam" id="PF00528">
    <property type="entry name" value="BPD_transp_1"/>
    <property type="match status" value="1"/>
</dbReference>
<dbReference type="AlphaFoldDB" id="A0A7C5U7J1"/>
<evidence type="ECO:0000256" key="3">
    <source>
        <dbReference type="ARBA" id="ARBA00022989"/>
    </source>
</evidence>
<feature type="domain" description="ABC transmembrane type-1" evidence="6">
    <location>
        <begin position="166"/>
        <end position="289"/>
    </location>
</feature>
<dbReference type="InterPro" id="IPR000515">
    <property type="entry name" value="MetI-like"/>
</dbReference>
<name>A0A7C5U7J1_CALS0</name>
<keyword evidence="4 5" id="KW-0472">Membrane</keyword>
<dbReference type="InterPro" id="IPR035906">
    <property type="entry name" value="MetI-like_sf"/>
</dbReference>
<accession>A0A7C5U7J1</accession>
<sequence length="299" mass="33682">MNNLFEAPFRRPGKRIQRFTLIRKMALPHLPHLPSVTFFEYHKAVSGLASRLTVHGSLLRNLVFFALIGLVLVFLVTGADELFEKNHRCLQRYRGRNPCDFIVLFISPCYGGRRFLGRLERSRGYGDSEKSRTIGQGFNRPSSEGINTCDSGVYPFAAESLAEEPELRAFIMIVAGTQWYVFFQVLVSLKNVPQMELELVDLLQLKTWEKVKTVYLPRAMPAFITGCITAAGGAWNGLVVAERLVLGDNVAENQLPGLGKLLSKLTYAGKLVGSIAVMVTMSRIIGLMNRLFWKRLYDF</sequence>
<evidence type="ECO:0000256" key="2">
    <source>
        <dbReference type="ARBA" id="ARBA00022692"/>
    </source>
</evidence>
<reference evidence="7" key="1">
    <citation type="journal article" date="2020" name="mSystems">
        <title>Genome- and Community-Level Interaction Insights into Carbon Utilization and Element Cycling Functions of Hydrothermarchaeota in Hydrothermal Sediment.</title>
        <authorList>
            <person name="Zhou Z."/>
            <person name="Liu Y."/>
            <person name="Xu W."/>
            <person name="Pan J."/>
            <person name="Luo Z.H."/>
            <person name="Li M."/>
        </authorList>
    </citation>
    <scope>NUCLEOTIDE SEQUENCE [LARGE SCALE GENOMIC DNA]</scope>
    <source>
        <strain evidence="7">SpSt-1084</strain>
    </source>
</reference>